<evidence type="ECO:0000313" key="6">
    <source>
        <dbReference type="EMBL" id="MRI67170.1"/>
    </source>
</evidence>
<accession>A0A6N7R1N4</accession>
<dbReference type="RefSeq" id="WP_153835777.1">
    <property type="nucleotide sequence ID" value="NZ_JBHUMW010000008.1"/>
</dbReference>
<dbReference type="Pfam" id="PF13649">
    <property type="entry name" value="Methyltransf_25"/>
    <property type="match status" value="1"/>
</dbReference>
<dbReference type="HAMAP" id="MF_02100">
    <property type="entry name" value="Methyltr_YrrT"/>
    <property type="match status" value="1"/>
</dbReference>
<protein>
    <recommendedName>
        <fullName evidence="4">Uncharacterized methyltransferase GH885_12580</fullName>
        <ecNumber evidence="4">2.1.1.-</ecNumber>
    </recommendedName>
</protein>
<feature type="binding site" evidence="4">
    <location>
        <position position="96"/>
    </location>
    <ligand>
        <name>S-adenosyl-L-methionine</name>
        <dbReference type="ChEBI" id="CHEBI:59789"/>
    </ligand>
</feature>
<feature type="domain" description="Methyltransferase" evidence="5">
    <location>
        <begin position="49"/>
        <end position="139"/>
    </location>
</feature>
<evidence type="ECO:0000256" key="2">
    <source>
        <dbReference type="ARBA" id="ARBA00022679"/>
    </source>
</evidence>
<reference evidence="6 7" key="1">
    <citation type="submission" date="2019-10" db="EMBL/GenBank/DDBJ databases">
        <title>Gracilibacillus salitolerans sp. nov., a moderate halophile isolated from a saline soil in northwest China.</title>
        <authorList>
            <person name="Gan L."/>
        </authorList>
    </citation>
    <scope>NUCLEOTIDE SEQUENCE [LARGE SCALE GENOMIC DNA]</scope>
    <source>
        <strain evidence="6 7">TP2-8</strain>
    </source>
</reference>
<dbReference type="GO" id="GO:0008757">
    <property type="term" value="F:S-adenosylmethionine-dependent methyltransferase activity"/>
    <property type="evidence" value="ECO:0007669"/>
    <property type="project" value="UniProtKB-UniRule"/>
</dbReference>
<sequence length="215" mass="24822">MGREFLEVFEEWASTYDEAVTGHDPQYRDVFEGYDTILKEVAQLAEGTVMEFGVGTGNLTEKVLAKGLPVIGVEPSDPMRELAKEKLPQLDLYEGDFLEFPLPSKPVNTIISTYAFHHLTKAEKNKAVAKFYSLLANGGRVVFADTVYENEQAEQQIKQEAHELGYHDLLEDLNREYYPQLEEIRELFEQNGFHFEAKQRNKFVWLFVAEKFEEE</sequence>
<keyword evidence="7" id="KW-1185">Reference proteome</keyword>
<dbReference type="Gene3D" id="3.40.50.150">
    <property type="entry name" value="Vaccinia Virus protein VP39"/>
    <property type="match status" value="1"/>
</dbReference>
<keyword evidence="3 4" id="KW-0949">S-adenosyl-L-methionine</keyword>
<keyword evidence="1 4" id="KW-0489">Methyltransferase</keyword>
<organism evidence="6 7">
    <name type="scientific">Gracilibacillus thailandensis</name>
    <dbReference type="NCBI Taxonomy" id="563735"/>
    <lineage>
        <taxon>Bacteria</taxon>
        <taxon>Bacillati</taxon>
        <taxon>Bacillota</taxon>
        <taxon>Bacilli</taxon>
        <taxon>Bacillales</taxon>
        <taxon>Bacillaceae</taxon>
        <taxon>Gracilibacillus</taxon>
    </lineage>
</organism>
<evidence type="ECO:0000256" key="3">
    <source>
        <dbReference type="ARBA" id="ARBA00022691"/>
    </source>
</evidence>
<comment type="similarity">
    <text evidence="4">Belongs to the methyltransferase superfamily. YrrT family.</text>
</comment>
<dbReference type="InterPro" id="IPR029063">
    <property type="entry name" value="SAM-dependent_MTases_sf"/>
</dbReference>
<dbReference type="InterPro" id="IPR041698">
    <property type="entry name" value="Methyltransf_25"/>
</dbReference>
<dbReference type="AlphaFoldDB" id="A0A6N7R1N4"/>
<evidence type="ECO:0000256" key="4">
    <source>
        <dbReference type="HAMAP-Rule" id="MF_02100"/>
    </source>
</evidence>
<feature type="binding site" evidence="4">
    <location>
        <position position="74"/>
    </location>
    <ligand>
        <name>S-adenosyl-L-methionine</name>
        <dbReference type="ChEBI" id="CHEBI:59789"/>
    </ligand>
</feature>
<dbReference type="EMBL" id="WJEE01000026">
    <property type="protein sequence ID" value="MRI67170.1"/>
    <property type="molecule type" value="Genomic_DNA"/>
</dbReference>
<proteinExistence type="inferred from homology"/>
<evidence type="ECO:0000313" key="7">
    <source>
        <dbReference type="Proteomes" id="UP000435187"/>
    </source>
</evidence>
<dbReference type="InterPro" id="IPR023553">
    <property type="entry name" value="Uncharacterised_MeTfrase_YrrT"/>
</dbReference>
<dbReference type="GO" id="GO:0032259">
    <property type="term" value="P:methylation"/>
    <property type="evidence" value="ECO:0007669"/>
    <property type="project" value="UniProtKB-KW"/>
</dbReference>
<evidence type="ECO:0000259" key="5">
    <source>
        <dbReference type="Pfam" id="PF13649"/>
    </source>
</evidence>
<feature type="binding site" evidence="4">
    <location>
        <position position="53"/>
    </location>
    <ligand>
        <name>S-adenosyl-L-methionine</name>
        <dbReference type="ChEBI" id="CHEBI:59789"/>
    </ligand>
</feature>
<dbReference type="PANTHER" id="PTHR43861">
    <property type="entry name" value="TRANS-ACONITATE 2-METHYLTRANSFERASE-RELATED"/>
    <property type="match status" value="1"/>
</dbReference>
<dbReference type="SUPFAM" id="SSF53335">
    <property type="entry name" value="S-adenosyl-L-methionine-dependent methyltransferases"/>
    <property type="match status" value="1"/>
</dbReference>
<keyword evidence="2 4" id="KW-0808">Transferase</keyword>
<evidence type="ECO:0000256" key="1">
    <source>
        <dbReference type="ARBA" id="ARBA00022603"/>
    </source>
</evidence>
<gene>
    <name evidence="6" type="ORF">GH885_12580</name>
</gene>
<comment type="function">
    <text evidence="4">Could be a S-adenosyl-L-methionine-dependent methyltransferase.</text>
</comment>
<dbReference type="EC" id="2.1.1.-" evidence="4"/>
<comment type="caution">
    <text evidence="6">The sequence shown here is derived from an EMBL/GenBank/DDBJ whole genome shotgun (WGS) entry which is preliminary data.</text>
</comment>
<name>A0A6N7R1N4_9BACI</name>
<dbReference type="Proteomes" id="UP000435187">
    <property type="component" value="Unassembled WGS sequence"/>
</dbReference>